<dbReference type="SUPFAM" id="SSF56601">
    <property type="entry name" value="beta-lactamase/transpeptidase-like"/>
    <property type="match status" value="1"/>
</dbReference>
<dbReference type="OrthoDB" id="3422781at2"/>
<dbReference type="InterPro" id="IPR052907">
    <property type="entry name" value="Beta-lactamase/esterase"/>
</dbReference>
<dbReference type="PANTHER" id="PTHR43319:SF3">
    <property type="entry name" value="BETA-LACTAMASE-RELATED DOMAIN-CONTAINING PROTEIN"/>
    <property type="match status" value="1"/>
</dbReference>
<evidence type="ECO:0000313" key="3">
    <source>
        <dbReference type="Proteomes" id="UP000192674"/>
    </source>
</evidence>
<accession>A0A1W2FIY5</accession>
<name>A0A1W2FIY5_KIBAR</name>
<evidence type="ECO:0000313" key="2">
    <source>
        <dbReference type="EMBL" id="SMD21694.1"/>
    </source>
</evidence>
<dbReference type="AlphaFoldDB" id="A0A1W2FIY5"/>
<reference evidence="2 3" key="1">
    <citation type="submission" date="2017-04" db="EMBL/GenBank/DDBJ databases">
        <authorList>
            <person name="Afonso C.L."/>
            <person name="Miller P.J."/>
            <person name="Scott M.A."/>
            <person name="Spackman E."/>
            <person name="Goraichik I."/>
            <person name="Dimitrov K.M."/>
            <person name="Suarez D.L."/>
            <person name="Swayne D.E."/>
        </authorList>
    </citation>
    <scope>NUCLEOTIDE SEQUENCE [LARGE SCALE GENOMIC DNA]</scope>
    <source>
        <strain evidence="2 3">DSM 43828</strain>
    </source>
</reference>
<proteinExistence type="predicted"/>
<protein>
    <submittedName>
        <fullName evidence="2">CubicO group peptidase, beta-lactamase class C family</fullName>
    </submittedName>
</protein>
<dbReference type="PANTHER" id="PTHR43319">
    <property type="entry name" value="BETA-LACTAMASE-RELATED"/>
    <property type="match status" value="1"/>
</dbReference>
<gene>
    <name evidence="2" type="ORF">SAMN05661093_06978</name>
</gene>
<sequence length="392" mass="41414">MGEGTVEPAFAAVREAFETNFAEHGELGASLAVYQDGHQVVDLWGGLADPGGRPWERDTLAMIASVTKSLAATAMLVLVDRGRIGLDDRVAQYWPEFAAEGKRDITLRMLMSHQAGVPSLAHSPMTYQGLVEGTPIMDAIASARPEWAPGTAHGYHGLTIGHAISALIQRLTGQTVGRFFADEIAGPLGLDAFIGLPPSELPRLATMVLPDSADVVRLGMNVPELRGLYERLNDPESLTFRALYGSMAMGWETANDPKYVTVEAPSTDGVANAEALAKMYAALIGPVDGTRLIGPETLDEARRVHASGMDMVLATRTTVGLGFMLPGGPLFPDATGPAAFGHGGASGAFAFADPEAGIAFGYVPNRGSELLEGNDLRVSTLVAALYEAISRR</sequence>
<dbReference type="Proteomes" id="UP000192674">
    <property type="component" value="Unassembled WGS sequence"/>
</dbReference>
<feature type="domain" description="Beta-lactamase-related" evidence="1">
    <location>
        <begin position="16"/>
        <end position="369"/>
    </location>
</feature>
<dbReference type="Gene3D" id="3.40.710.10">
    <property type="entry name" value="DD-peptidase/beta-lactamase superfamily"/>
    <property type="match status" value="1"/>
</dbReference>
<dbReference type="InterPro" id="IPR012338">
    <property type="entry name" value="Beta-lactam/transpept-like"/>
</dbReference>
<organism evidence="2 3">
    <name type="scientific">Kibdelosporangium aridum</name>
    <dbReference type="NCBI Taxonomy" id="2030"/>
    <lineage>
        <taxon>Bacteria</taxon>
        <taxon>Bacillati</taxon>
        <taxon>Actinomycetota</taxon>
        <taxon>Actinomycetes</taxon>
        <taxon>Pseudonocardiales</taxon>
        <taxon>Pseudonocardiaceae</taxon>
        <taxon>Kibdelosporangium</taxon>
    </lineage>
</organism>
<dbReference type="RefSeq" id="WP_084430919.1">
    <property type="nucleotide sequence ID" value="NZ_FWXV01000007.1"/>
</dbReference>
<evidence type="ECO:0000259" key="1">
    <source>
        <dbReference type="Pfam" id="PF00144"/>
    </source>
</evidence>
<dbReference type="EMBL" id="FWXV01000007">
    <property type="protein sequence ID" value="SMD21694.1"/>
    <property type="molecule type" value="Genomic_DNA"/>
</dbReference>
<dbReference type="InterPro" id="IPR001466">
    <property type="entry name" value="Beta-lactam-related"/>
</dbReference>
<dbReference type="Pfam" id="PF00144">
    <property type="entry name" value="Beta-lactamase"/>
    <property type="match status" value="1"/>
</dbReference>
<keyword evidence="3" id="KW-1185">Reference proteome</keyword>